<dbReference type="CDD" id="cd01448">
    <property type="entry name" value="TST_Repeat_1"/>
    <property type="match status" value="1"/>
</dbReference>
<evidence type="ECO:0000256" key="1">
    <source>
        <dbReference type="ARBA" id="ARBA00022737"/>
    </source>
</evidence>
<dbReference type="OrthoDB" id="9770030at2"/>
<feature type="domain" description="Rhodanese" evidence="3">
    <location>
        <begin position="22"/>
        <end position="129"/>
    </location>
</feature>
<feature type="domain" description="Rhodanese" evidence="3">
    <location>
        <begin position="160"/>
        <end position="281"/>
    </location>
</feature>
<reference evidence="4 5" key="1">
    <citation type="submission" date="2017-10" db="EMBL/GenBank/DDBJ databases">
        <title>Draft genome of Longibacter Salinarum.</title>
        <authorList>
            <person name="Goh K.M."/>
            <person name="Shamsir M.S."/>
            <person name="Lim S.W."/>
        </authorList>
    </citation>
    <scope>NUCLEOTIDE SEQUENCE [LARGE SCALE GENOMIC DNA]</scope>
    <source>
        <strain evidence="4 5">KCTC 52045</strain>
    </source>
</reference>
<evidence type="ECO:0000259" key="3">
    <source>
        <dbReference type="PROSITE" id="PS50206"/>
    </source>
</evidence>
<dbReference type="PANTHER" id="PTHR43855">
    <property type="entry name" value="THIOSULFATE SULFURTRANSFERASE"/>
    <property type="match status" value="1"/>
</dbReference>
<dbReference type="RefSeq" id="WP_098074747.1">
    <property type="nucleotide sequence ID" value="NZ_PDEQ01000002.1"/>
</dbReference>
<dbReference type="PANTHER" id="PTHR43855:SF1">
    <property type="entry name" value="THIOSULFATE SULFURTRANSFERASE"/>
    <property type="match status" value="1"/>
</dbReference>
<dbReference type="EMBL" id="PDEQ01000002">
    <property type="protein sequence ID" value="PEN14684.1"/>
    <property type="molecule type" value="Genomic_DNA"/>
</dbReference>
<dbReference type="GO" id="GO:0004792">
    <property type="term" value="F:thiosulfate-cyanide sulfurtransferase activity"/>
    <property type="evidence" value="ECO:0007669"/>
    <property type="project" value="InterPro"/>
</dbReference>
<keyword evidence="5" id="KW-1185">Reference proteome</keyword>
<keyword evidence="1" id="KW-0677">Repeat</keyword>
<dbReference type="InterPro" id="IPR036873">
    <property type="entry name" value="Rhodanese-like_dom_sf"/>
</dbReference>
<evidence type="ECO:0000313" key="4">
    <source>
        <dbReference type="EMBL" id="PEN14684.1"/>
    </source>
</evidence>
<keyword evidence="2 4" id="KW-0808">Transferase</keyword>
<proteinExistence type="predicted"/>
<dbReference type="SUPFAM" id="SSF52821">
    <property type="entry name" value="Rhodanese/Cell cycle control phosphatase"/>
    <property type="match status" value="2"/>
</dbReference>
<dbReference type="Gene3D" id="3.40.250.10">
    <property type="entry name" value="Rhodanese-like domain"/>
    <property type="match status" value="2"/>
</dbReference>
<dbReference type="InterPro" id="IPR001763">
    <property type="entry name" value="Rhodanese-like_dom"/>
</dbReference>
<name>A0A2A8D1B4_9BACT</name>
<gene>
    <name evidence="4" type="ORF">CRI94_06000</name>
</gene>
<protein>
    <recommendedName>
        <fullName evidence="2">Sulfurtransferase</fullName>
    </recommendedName>
</protein>
<dbReference type="InterPro" id="IPR051126">
    <property type="entry name" value="Thiosulfate_sulfurtransferase"/>
</dbReference>
<sequence length="290" mass="33228">MAEYAHPDVLVSTDWVAEHMHNTDNVRLVEANEDVLLYETGHIENAVKIDWVQDLQDDTVRDFIDAEAFAELCAENGISNDTTVVFYGDRNNWWACYAFWVFRLYGHENAVIMDGGRKKWVDEGRDLTREKPDFSRAEYTAPDGPNVSIRSFRDEVLEHQKRRGQMVDVRSPEEFRGEITHLPDLPEESSMRGGHIPGARNVPWSTAVNEDGTFKSREELEKIYQEGEGLDRSAETIAYCRIGERSSHTWFVLTYLLGFDNVSNYDGSWTEWGNLVGMPIERGDAQPVEA</sequence>
<comment type="caution">
    <text evidence="4">The sequence shown here is derived from an EMBL/GenBank/DDBJ whole genome shotgun (WGS) entry which is preliminary data.</text>
</comment>
<dbReference type="PROSITE" id="PS50206">
    <property type="entry name" value="RHODANESE_3"/>
    <property type="match status" value="2"/>
</dbReference>
<dbReference type="AlphaFoldDB" id="A0A2A8D1B4"/>
<dbReference type="InterPro" id="IPR001307">
    <property type="entry name" value="Thiosulphate_STrfase_CS"/>
</dbReference>
<dbReference type="Proteomes" id="UP000220102">
    <property type="component" value="Unassembled WGS sequence"/>
</dbReference>
<dbReference type="PROSITE" id="PS00683">
    <property type="entry name" value="RHODANESE_2"/>
    <property type="match status" value="1"/>
</dbReference>
<evidence type="ECO:0000313" key="5">
    <source>
        <dbReference type="Proteomes" id="UP000220102"/>
    </source>
</evidence>
<accession>A0A2A8D1B4</accession>
<evidence type="ECO:0000256" key="2">
    <source>
        <dbReference type="RuleBase" id="RU000507"/>
    </source>
</evidence>
<dbReference type="SMART" id="SM00450">
    <property type="entry name" value="RHOD"/>
    <property type="match status" value="2"/>
</dbReference>
<organism evidence="4 5">
    <name type="scientific">Longibacter salinarum</name>
    <dbReference type="NCBI Taxonomy" id="1850348"/>
    <lineage>
        <taxon>Bacteria</taxon>
        <taxon>Pseudomonadati</taxon>
        <taxon>Rhodothermota</taxon>
        <taxon>Rhodothermia</taxon>
        <taxon>Rhodothermales</taxon>
        <taxon>Salisaetaceae</taxon>
        <taxon>Longibacter</taxon>
    </lineage>
</organism>
<dbReference type="CDD" id="cd01449">
    <property type="entry name" value="TST_Repeat_2"/>
    <property type="match status" value="1"/>
</dbReference>
<dbReference type="Pfam" id="PF00581">
    <property type="entry name" value="Rhodanese"/>
    <property type="match status" value="2"/>
</dbReference>